<dbReference type="EMBL" id="PNRE01000075">
    <property type="protein sequence ID" value="PMR68085.1"/>
    <property type="molecule type" value="Genomic_DNA"/>
</dbReference>
<feature type="transmembrane region" description="Helical" evidence="6">
    <location>
        <begin position="338"/>
        <end position="358"/>
    </location>
</feature>
<feature type="transmembrane region" description="Helical" evidence="6">
    <location>
        <begin position="20"/>
        <end position="44"/>
    </location>
</feature>
<comment type="similarity">
    <text evidence="2">Belongs to the major facilitator superfamily. Nitrate/nitrite porter (TC 2.A.1.8) family.</text>
</comment>
<dbReference type="InterPro" id="IPR036259">
    <property type="entry name" value="MFS_trans_sf"/>
</dbReference>
<name>A0A2N7TIT1_9GAMM</name>
<feature type="transmembrane region" description="Helical" evidence="6">
    <location>
        <begin position="399"/>
        <end position="422"/>
    </location>
</feature>
<dbReference type="Pfam" id="PF07690">
    <property type="entry name" value="MFS_1"/>
    <property type="match status" value="1"/>
</dbReference>
<comment type="subcellular location">
    <subcellularLocation>
        <location evidence="1">Membrane</location>
        <topology evidence="1">Multi-pass membrane protein</topology>
    </subcellularLocation>
</comment>
<feature type="transmembrane region" description="Helical" evidence="6">
    <location>
        <begin position="56"/>
        <end position="80"/>
    </location>
</feature>
<dbReference type="InterPro" id="IPR044772">
    <property type="entry name" value="NO3_transporter"/>
</dbReference>
<evidence type="ECO:0000256" key="5">
    <source>
        <dbReference type="ARBA" id="ARBA00023136"/>
    </source>
</evidence>
<dbReference type="AlphaFoldDB" id="A0A2N7TIT1"/>
<keyword evidence="5 6" id="KW-0472">Membrane</keyword>
<feature type="transmembrane region" description="Helical" evidence="6">
    <location>
        <begin position="370"/>
        <end position="393"/>
    </location>
</feature>
<dbReference type="GO" id="GO:0015112">
    <property type="term" value="F:nitrate transmembrane transporter activity"/>
    <property type="evidence" value="ECO:0007669"/>
    <property type="project" value="InterPro"/>
</dbReference>
<feature type="transmembrane region" description="Helical" evidence="6">
    <location>
        <begin position="298"/>
        <end position="318"/>
    </location>
</feature>
<dbReference type="RefSeq" id="WP_102629039.1">
    <property type="nucleotide sequence ID" value="NZ_PDOH01000015.1"/>
</dbReference>
<keyword evidence="8" id="KW-1185">Reference proteome</keyword>
<evidence type="ECO:0000256" key="6">
    <source>
        <dbReference type="SAM" id="Phobius"/>
    </source>
</evidence>
<accession>A0A2N7TIT1</accession>
<dbReference type="GO" id="GO:0016020">
    <property type="term" value="C:membrane"/>
    <property type="evidence" value="ECO:0007669"/>
    <property type="project" value="UniProtKB-SubCell"/>
</dbReference>
<evidence type="ECO:0000256" key="2">
    <source>
        <dbReference type="ARBA" id="ARBA00008432"/>
    </source>
</evidence>
<feature type="transmembrane region" description="Helical" evidence="6">
    <location>
        <begin position="177"/>
        <end position="193"/>
    </location>
</feature>
<keyword evidence="3 6" id="KW-0812">Transmembrane</keyword>
<feature type="transmembrane region" description="Helical" evidence="6">
    <location>
        <begin position="232"/>
        <end position="253"/>
    </location>
</feature>
<evidence type="ECO:0000256" key="3">
    <source>
        <dbReference type="ARBA" id="ARBA00022692"/>
    </source>
</evidence>
<evidence type="ECO:0000256" key="4">
    <source>
        <dbReference type="ARBA" id="ARBA00022989"/>
    </source>
</evidence>
<dbReference type="InterPro" id="IPR011701">
    <property type="entry name" value="MFS"/>
</dbReference>
<feature type="transmembrane region" description="Helical" evidence="6">
    <location>
        <begin position="145"/>
        <end position="165"/>
    </location>
</feature>
<evidence type="ECO:0000256" key="1">
    <source>
        <dbReference type="ARBA" id="ARBA00004141"/>
    </source>
</evidence>
<dbReference type="OrthoDB" id="9771451at2"/>
<evidence type="ECO:0000313" key="8">
    <source>
        <dbReference type="Proteomes" id="UP000235346"/>
    </source>
</evidence>
<organism evidence="7 8">
    <name type="scientific">Halomonas heilongjiangensis</name>
    <dbReference type="NCBI Taxonomy" id="1387883"/>
    <lineage>
        <taxon>Bacteria</taxon>
        <taxon>Pseudomonadati</taxon>
        <taxon>Pseudomonadota</taxon>
        <taxon>Gammaproteobacteria</taxon>
        <taxon>Oceanospirillales</taxon>
        <taxon>Halomonadaceae</taxon>
        <taxon>Halomonas</taxon>
    </lineage>
</organism>
<protein>
    <recommendedName>
        <fullName evidence="9">MFS transporter</fullName>
    </recommendedName>
</protein>
<evidence type="ECO:0008006" key="9">
    <source>
        <dbReference type="Google" id="ProtNLM"/>
    </source>
</evidence>
<dbReference type="PROSITE" id="PS51257">
    <property type="entry name" value="PROKAR_LIPOPROTEIN"/>
    <property type="match status" value="1"/>
</dbReference>
<comment type="caution">
    <text evidence="7">The sequence shown here is derived from an EMBL/GenBank/DDBJ whole genome shotgun (WGS) entry which is preliminary data.</text>
</comment>
<reference evidence="7 8" key="1">
    <citation type="submission" date="2018-01" db="EMBL/GenBank/DDBJ databases">
        <title>Halomonas endophytica sp. nov., isolated from storage liquid in the stems of Populus euphratica.</title>
        <authorList>
            <person name="Chen C."/>
        </authorList>
    </citation>
    <scope>NUCLEOTIDE SEQUENCE [LARGE SCALE GENOMIC DNA]</scope>
    <source>
        <strain evidence="7 8">DSM 26881</strain>
    </source>
</reference>
<feature type="transmembrane region" description="Helical" evidence="6">
    <location>
        <begin position="265"/>
        <end position="286"/>
    </location>
</feature>
<dbReference type="Gene3D" id="1.20.1250.20">
    <property type="entry name" value="MFS general substrate transporter like domains"/>
    <property type="match status" value="2"/>
</dbReference>
<feature type="transmembrane region" description="Helical" evidence="6">
    <location>
        <begin position="111"/>
        <end position="133"/>
    </location>
</feature>
<proteinExistence type="inferred from homology"/>
<gene>
    <name evidence="7" type="ORF">C1H66_16855</name>
</gene>
<feature type="transmembrane region" description="Helical" evidence="6">
    <location>
        <begin position="87"/>
        <end position="105"/>
    </location>
</feature>
<dbReference type="SUPFAM" id="SSF103473">
    <property type="entry name" value="MFS general substrate transporter"/>
    <property type="match status" value="1"/>
</dbReference>
<dbReference type="Proteomes" id="UP000235346">
    <property type="component" value="Unassembled WGS sequence"/>
</dbReference>
<evidence type="ECO:0000313" key="7">
    <source>
        <dbReference type="EMBL" id="PMR68085.1"/>
    </source>
</evidence>
<sequence length="432" mass="46364">MMPLREDPVRDAEGGYRSLVVVVLSPLAFALVFACWTLFAVLGLELKAALGFGEVAFAALLAVPMLVGGLASLPMAGLAVKVGGRKVMLGCLLWICPFLWWISQAGHYLEFLLAGAGLGLGAGSLAAGLVYVATQGPRRHAGLALGLYGAGMLGAGLSYLLLPLISQAYGWRLAPQLYLLPVLLVAGLLWLFADDPVETTPRTVDEALGLDDPGPVAGGWRGARERLACWRLWRLAFVYSFFFGAFVALALWLPGYLAAQYRLPLGSAALWALPFTLAVGLGQVLGGALADWRDFQALRWWVSAFVLVCLFLLSYPPFTMQIQGVHGELTLRFSAPLWWFMALLVPMGLGMGIGKGSLMRLIHRDHGADMPLVGGLALTLGGLFAALLPMMFVLGNEWIGIRSAGFMFLYGSLVVCMLVMLADHARTPRAAT</sequence>
<dbReference type="PANTHER" id="PTHR23515">
    <property type="entry name" value="HIGH-AFFINITY NITRATE TRANSPORTER 2.3"/>
    <property type="match status" value="1"/>
</dbReference>
<keyword evidence="4 6" id="KW-1133">Transmembrane helix</keyword>